<sequence>MFRQRNQRRQERNQTPAESSQKQPIVPSEKELPPAHVNIEEQVIPQVESRRLVHLARSKSKRPFEDFSALQGQNNSSFINLVLAQGAPGLIQELEISPPAKKHKPFTVSEAALAEEEAELAVETGG</sequence>
<organism evidence="2 3">
    <name type="scientific">Riccia sorocarpa</name>
    <dbReference type="NCBI Taxonomy" id="122646"/>
    <lineage>
        <taxon>Eukaryota</taxon>
        <taxon>Viridiplantae</taxon>
        <taxon>Streptophyta</taxon>
        <taxon>Embryophyta</taxon>
        <taxon>Marchantiophyta</taxon>
        <taxon>Marchantiopsida</taxon>
        <taxon>Marchantiidae</taxon>
        <taxon>Marchantiales</taxon>
        <taxon>Ricciaceae</taxon>
        <taxon>Riccia</taxon>
    </lineage>
</organism>
<gene>
    <name evidence="2" type="ORF">R1sor_002601</name>
</gene>
<name>A0ABD3H374_9MARC</name>
<reference evidence="2 3" key="1">
    <citation type="submission" date="2024-09" db="EMBL/GenBank/DDBJ databases">
        <title>Chromosome-scale assembly of Riccia sorocarpa.</title>
        <authorList>
            <person name="Paukszto L."/>
        </authorList>
    </citation>
    <scope>NUCLEOTIDE SEQUENCE [LARGE SCALE GENOMIC DNA]</scope>
    <source>
        <strain evidence="2">LP-2024</strain>
        <tissue evidence="2">Aerial parts of the thallus</tissue>
    </source>
</reference>
<evidence type="ECO:0000256" key="1">
    <source>
        <dbReference type="SAM" id="MobiDB-lite"/>
    </source>
</evidence>
<feature type="region of interest" description="Disordered" evidence="1">
    <location>
        <begin position="1"/>
        <end position="34"/>
    </location>
</feature>
<evidence type="ECO:0000313" key="2">
    <source>
        <dbReference type="EMBL" id="KAL3684579.1"/>
    </source>
</evidence>
<dbReference type="EMBL" id="JBJQOH010000006">
    <property type="protein sequence ID" value="KAL3684579.1"/>
    <property type="molecule type" value="Genomic_DNA"/>
</dbReference>
<dbReference type="AlphaFoldDB" id="A0ABD3H374"/>
<evidence type="ECO:0000313" key="3">
    <source>
        <dbReference type="Proteomes" id="UP001633002"/>
    </source>
</evidence>
<accession>A0ABD3H374</accession>
<protein>
    <submittedName>
        <fullName evidence="2">Uncharacterized protein</fullName>
    </submittedName>
</protein>
<proteinExistence type="predicted"/>
<dbReference type="Proteomes" id="UP001633002">
    <property type="component" value="Unassembled WGS sequence"/>
</dbReference>
<comment type="caution">
    <text evidence="2">The sequence shown here is derived from an EMBL/GenBank/DDBJ whole genome shotgun (WGS) entry which is preliminary data.</text>
</comment>
<keyword evidence="3" id="KW-1185">Reference proteome</keyword>